<dbReference type="GO" id="GO:0006364">
    <property type="term" value="P:rRNA processing"/>
    <property type="evidence" value="ECO:0007669"/>
    <property type="project" value="TreeGrafter"/>
</dbReference>
<dbReference type="Pfam" id="PF17777">
    <property type="entry name" value="RL10P_insert"/>
    <property type="match status" value="1"/>
</dbReference>
<dbReference type="GO" id="GO:0005730">
    <property type="term" value="C:nucleolus"/>
    <property type="evidence" value="ECO:0007669"/>
    <property type="project" value="UniProtKB-SubCell"/>
</dbReference>
<dbReference type="CDD" id="cd05796">
    <property type="entry name" value="Ribosomal_P0_like"/>
    <property type="match status" value="1"/>
</dbReference>
<dbReference type="Gene3D" id="3.90.105.20">
    <property type="match status" value="1"/>
</dbReference>
<gene>
    <name evidence="8" type="ORF">CALVIDRAFT_601332</name>
</gene>
<keyword evidence="5 6" id="KW-0539">Nucleus</keyword>
<name>A0A167IIY3_CALVF</name>
<evidence type="ECO:0000256" key="2">
    <source>
        <dbReference type="ARBA" id="ARBA00008889"/>
    </source>
</evidence>
<dbReference type="STRING" id="1330018.A0A167IIY3"/>
<evidence type="ECO:0000256" key="1">
    <source>
        <dbReference type="ARBA" id="ARBA00004046"/>
    </source>
</evidence>
<dbReference type="AlphaFoldDB" id="A0A167IIY3"/>
<dbReference type="PANTHER" id="PTHR45841:SF1">
    <property type="entry name" value="MRNA TURNOVER PROTEIN 4 HOMOLOG"/>
    <property type="match status" value="1"/>
</dbReference>
<comment type="function">
    <text evidence="1 6">Component of the ribosome assembly machinery. Nuclear paralog of the ribosomal protein P0, it binds pre-60S subunits at an early stage of assembly in the nucleolus, and is replaced by P0 in cytoplasmic pre-60S subunits and mature 80S ribosomes.</text>
</comment>
<protein>
    <recommendedName>
        <fullName evidence="6">Ribosome assembly factor mrt4</fullName>
    </recommendedName>
</protein>
<dbReference type="EMBL" id="KV417308">
    <property type="protein sequence ID" value="KZO92692.1"/>
    <property type="molecule type" value="Genomic_DNA"/>
</dbReference>
<dbReference type="InterPro" id="IPR001790">
    <property type="entry name" value="Ribosomal_uL10"/>
</dbReference>
<dbReference type="InterPro" id="IPR040637">
    <property type="entry name" value="Ribosomal_uL10-like_insert"/>
</dbReference>
<dbReference type="GO" id="GO:0003723">
    <property type="term" value="F:RNA binding"/>
    <property type="evidence" value="ECO:0007669"/>
    <property type="project" value="TreeGrafter"/>
</dbReference>
<dbReference type="FunFam" id="3.30.70.1730:FF:000005">
    <property type="entry name" value="Ribosome assembly factor mrt4"/>
    <property type="match status" value="1"/>
</dbReference>
<keyword evidence="4 6" id="KW-0963">Cytoplasm</keyword>
<organism evidence="8 9">
    <name type="scientific">Calocera viscosa (strain TUFC12733)</name>
    <dbReference type="NCBI Taxonomy" id="1330018"/>
    <lineage>
        <taxon>Eukaryota</taxon>
        <taxon>Fungi</taxon>
        <taxon>Dikarya</taxon>
        <taxon>Basidiomycota</taxon>
        <taxon>Agaricomycotina</taxon>
        <taxon>Dacrymycetes</taxon>
        <taxon>Dacrymycetales</taxon>
        <taxon>Dacrymycetaceae</taxon>
        <taxon>Calocera</taxon>
    </lineage>
</organism>
<keyword evidence="9" id="KW-1185">Reference proteome</keyword>
<comment type="subunit">
    <text evidence="3 6">Associates with the pre-60S ribosomal particle.</text>
</comment>
<dbReference type="GO" id="GO:0005737">
    <property type="term" value="C:cytoplasm"/>
    <property type="evidence" value="ECO:0007669"/>
    <property type="project" value="UniProtKB-SubCell"/>
</dbReference>
<evidence type="ECO:0000313" key="8">
    <source>
        <dbReference type="EMBL" id="KZO92692.1"/>
    </source>
</evidence>
<dbReference type="PANTHER" id="PTHR45841">
    <property type="entry name" value="MRNA TURNOVER PROTEIN 4 MRTO4"/>
    <property type="match status" value="1"/>
</dbReference>
<comment type="similarity">
    <text evidence="2 6">Belongs to the universal ribosomal protein uL10 family.</text>
</comment>
<comment type="subcellular location">
    <subcellularLocation>
        <location evidence="6">Cytoplasm</location>
    </subcellularLocation>
    <subcellularLocation>
        <location evidence="6">Nucleus</location>
        <location evidence="6">Nucleolus</location>
    </subcellularLocation>
</comment>
<evidence type="ECO:0000256" key="6">
    <source>
        <dbReference type="RuleBase" id="RU364039"/>
    </source>
</evidence>
<dbReference type="Gene3D" id="3.30.70.1730">
    <property type="match status" value="1"/>
</dbReference>
<dbReference type="SUPFAM" id="SSF160369">
    <property type="entry name" value="Ribosomal protein L10-like"/>
    <property type="match status" value="1"/>
</dbReference>
<dbReference type="Pfam" id="PF00466">
    <property type="entry name" value="Ribosomal_L10"/>
    <property type="match status" value="1"/>
</dbReference>
<dbReference type="InterPro" id="IPR043141">
    <property type="entry name" value="Ribosomal_uL10-like_sf"/>
</dbReference>
<proteinExistence type="inferred from homology"/>
<feature type="domain" description="Large ribosomal subunit protein uL10-like insertion" evidence="7">
    <location>
        <begin position="126"/>
        <end position="203"/>
    </location>
</feature>
<evidence type="ECO:0000259" key="7">
    <source>
        <dbReference type="Pfam" id="PF17777"/>
    </source>
</evidence>
<reference evidence="8 9" key="1">
    <citation type="journal article" date="2016" name="Mol. Biol. Evol.">
        <title>Comparative Genomics of Early-Diverging Mushroom-Forming Fungi Provides Insights into the Origins of Lignocellulose Decay Capabilities.</title>
        <authorList>
            <person name="Nagy L.G."/>
            <person name="Riley R."/>
            <person name="Tritt A."/>
            <person name="Adam C."/>
            <person name="Daum C."/>
            <person name="Floudas D."/>
            <person name="Sun H."/>
            <person name="Yadav J.S."/>
            <person name="Pangilinan J."/>
            <person name="Larsson K.H."/>
            <person name="Matsuura K."/>
            <person name="Barry K."/>
            <person name="Labutti K."/>
            <person name="Kuo R."/>
            <person name="Ohm R.A."/>
            <person name="Bhattacharya S.S."/>
            <person name="Shirouzu T."/>
            <person name="Yoshinaga Y."/>
            <person name="Martin F.M."/>
            <person name="Grigoriev I.V."/>
            <person name="Hibbett D.S."/>
        </authorList>
    </citation>
    <scope>NUCLEOTIDE SEQUENCE [LARGE SCALE GENOMIC DNA]</scope>
    <source>
        <strain evidence="8 9">TUFC12733</strain>
    </source>
</reference>
<evidence type="ECO:0000256" key="4">
    <source>
        <dbReference type="ARBA" id="ARBA00022490"/>
    </source>
</evidence>
<dbReference type="GO" id="GO:0030687">
    <property type="term" value="C:preribosome, large subunit precursor"/>
    <property type="evidence" value="ECO:0007669"/>
    <property type="project" value="TreeGrafter"/>
</dbReference>
<dbReference type="InterPro" id="IPR051742">
    <property type="entry name" value="Ribosome_Assembly_uL10"/>
</dbReference>
<dbReference type="Proteomes" id="UP000076738">
    <property type="component" value="Unassembled WGS sequence"/>
</dbReference>
<dbReference type="GO" id="GO:0000956">
    <property type="term" value="P:nuclear-transcribed mRNA catabolic process"/>
    <property type="evidence" value="ECO:0007669"/>
    <property type="project" value="TreeGrafter"/>
</dbReference>
<dbReference type="InterPro" id="IPR033867">
    <property type="entry name" value="Mrt4"/>
</dbReference>
<dbReference type="GO" id="GO:0000027">
    <property type="term" value="P:ribosomal large subunit assembly"/>
    <property type="evidence" value="ECO:0007669"/>
    <property type="project" value="InterPro"/>
</dbReference>
<sequence length="251" mass="28113">MPKSRRSKVVSLTKTDKKTKVNKAKLMDELKESVEKWKYIYIFDVSDMRNGALKDVRKAWKETGRLFFGRNKVMAKALGTSEEEEIKPELRKLANRLDGQVGLFFTNWEPKETKEWFDDFKQADFARAGNAASKTITLPAGPIVQYDDADSPFPHSMEPQLRKLGLSTKLVRGVPSLDTPHVVCKAGQRLSPEQAQLLKLIGVQMATFRVRLRAMWSEGGGVDEFEVAEDEAFVPGAAGDVDGDEGMGDED</sequence>
<dbReference type="FunFam" id="3.90.105.20:FF:000003">
    <property type="entry name" value="Ribosome assembly factor mrt4"/>
    <property type="match status" value="1"/>
</dbReference>
<dbReference type="OrthoDB" id="10262308at2759"/>
<evidence type="ECO:0000313" key="9">
    <source>
        <dbReference type="Proteomes" id="UP000076738"/>
    </source>
</evidence>
<evidence type="ECO:0000256" key="3">
    <source>
        <dbReference type="ARBA" id="ARBA00011117"/>
    </source>
</evidence>
<accession>A0A167IIY3</accession>
<keyword evidence="6" id="KW-0690">Ribosome biogenesis</keyword>
<dbReference type="InterPro" id="IPR043164">
    <property type="entry name" value="Ribosomal_uL10-like_insert_sf"/>
</dbReference>
<evidence type="ECO:0000256" key="5">
    <source>
        <dbReference type="ARBA" id="ARBA00023242"/>
    </source>
</evidence>